<dbReference type="Gene3D" id="2.60.40.2470">
    <property type="entry name" value="SoxY domain"/>
    <property type="match status" value="1"/>
</dbReference>
<organism evidence="4 5">
    <name type="scientific">Arcobacter arenosus</name>
    <dbReference type="NCBI Taxonomy" id="2576037"/>
    <lineage>
        <taxon>Bacteria</taxon>
        <taxon>Pseudomonadati</taxon>
        <taxon>Campylobacterota</taxon>
        <taxon>Epsilonproteobacteria</taxon>
        <taxon>Campylobacterales</taxon>
        <taxon>Arcobacteraceae</taxon>
        <taxon>Arcobacter</taxon>
    </lineage>
</organism>
<evidence type="ECO:0000256" key="1">
    <source>
        <dbReference type="SAM" id="SignalP"/>
    </source>
</evidence>
<dbReference type="InterPro" id="IPR014756">
    <property type="entry name" value="Ig_E-set"/>
</dbReference>
<dbReference type="Gene3D" id="2.60.40.10">
    <property type="entry name" value="Immunoglobulins"/>
    <property type="match status" value="1"/>
</dbReference>
<feature type="chain" id="PRO_5024433228" evidence="1">
    <location>
        <begin position="20"/>
        <end position="247"/>
    </location>
</feature>
<accession>A0A5R8Y0P3</accession>
<dbReference type="AlphaFoldDB" id="A0A5R8Y0P3"/>
<dbReference type="NCBIfam" id="TIGR04557">
    <property type="entry name" value="fuse_rel_SoxYZ"/>
    <property type="match status" value="1"/>
</dbReference>
<dbReference type="InterPro" id="IPR030831">
    <property type="entry name" value="Fuse-rel_SoxYZ"/>
</dbReference>
<dbReference type="Pfam" id="PF08770">
    <property type="entry name" value="SoxZ"/>
    <property type="match status" value="1"/>
</dbReference>
<name>A0A5R8Y0P3_9BACT</name>
<dbReference type="Pfam" id="PF13501">
    <property type="entry name" value="SoxY"/>
    <property type="match status" value="1"/>
</dbReference>
<comment type="caution">
    <text evidence="4">The sequence shown here is derived from an EMBL/GenBank/DDBJ whole genome shotgun (WGS) entry which is preliminary data.</text>
</comment>
<keyword evidence="5" id="KW-1185">Reference proteome</keyword>
<dbReference type="InterPro" id="IPR013783">
    <property type="entry name" value="Ig-like_fold"/>
</dbReference>
<evidence type="ECO:0000313" key="4">
    <source>
        <dbReference type="EMBL" id="TLP38328.1"/>
    </source>
</evidence>
<proteinExistence type="predicted"/>
<protein>
    <submittedName>
        <fullName evidence="4">Quinoprotein dehydrogenase-associated SoxYZ-like carrier</fullName>
    </submittedName>
</protein>
<evidence type="ECO:0000259" key="3">
    <source>
        <dbReference type="Pfam" id="PF13501"/>
    </source>
</evidence>
<evidence type="ECO:0000313" key="5">
    <source>
        <dbReference type="Proteomes" id="UP000308901"/>
    </source>
</evidence>
<dbReference type="InterPro" id="IPR032711">
    <property type="entry name" value="SoxY"/>
</dbReference>
<dbReference type="EMBL" id="VANU01000003">
    <property type="protein sequence ID" value="TLP38328.1"/>
    <property type="molecule type" value="Genomic_DNA"/>
</dbReference>
<reference evidence="4 5" key="1">
    <citation type="submission" date="2019-05" db="EMBL/GenBank/DDBJ databases">
        <title>Arcobacter sp. nov., isolated from sea sediment.</title>
        <authorList>
            <person name="Kim W."/>
        </authorList>
    </citation>
    <scope>NUCLEOTIDE SEQUENCE [LARGE SCALE GENOMIC DNA]</scope>
    <source>
        <strain evidence="4 5">CAU 1517</strain>
    </source>
</reference>
<keyword evidence="1" id="KW-0732">Signal</keyword>
<sequence length="247" mass="27447">MKSILIFATLILTMLNLEAKNPIVSPTFDDIIKITIGEDEYTFDDKNIQVKVPSFADNPVQVPIFVDASKIKNPKKMILFADLNPIPVILTMTPNDFLPIISTNIKVAQETPLRALVLDENNLWHVGSANIHSNGGGCDVTSLAAANGNVSENIGKSKGKIFDKKDQKRVKFSIFHPMETGLVFGASSFFINKIEIKDENDKLLTTLDTSAAISENPRITLETKKEFKELNINFLDTDANHFELNIK</sequence>
<dbReference type="OrthoDB" id="5343309at2"/>
<evidence type="ECO:0000259" key="2">
    <source>
        <dbReference type="Pfam" id="PF08770"/>
    </source>
</evidence>
<dbReference type="Proteomes" id="UP000308901">
    <property type="component" value="Unassembled WGS sequence"/>
</dbReference>
<dbReference type="InterPro" id="IPR038162">
    <property type="entry name" value="SoxY_sf"/>
</dbReference>
<dbReference type="RefSeq" id="WP_138152322.1">
    <property type="nucleotide sequence ID" value="NZ_CBDDKQ010000002.1"/>
</dbReference>
<dbReference type="InterPro" id="IPR014880">
    <property type="entry name" value="SoxZ_dom"/>
</dbReference>
<dbReference type="SUPFAM" id="SSF81296">
    <property type="entry name" value="E set domains"/>
    <property type="match status" value="1"/>
</dbReference>
<feature type="signal peptide" evidence="1">
    <location>
        <begin position="1"/>
        <end position="19"/>
    </location>
</feature>
<feature type="domain" description="Sulphur oxidation protein SoxZ" evidence="2">
    <location>
        <begin position="165"/>
        <end position="243"/>
    </location>
</feature>
<feature type="domain" description="Ig-like SoxY" evidence="3">
    <location>
        <begin position="35"/>
        <end position="138"/>
    </location>
</feature>
<gene>
    <name evidence="4" type="ORF">FDK22_07590</name>
</gene>